<evidence type="ECO:0000256" key="1">
    <source>
        <dbReference type="SAM" id="Phobius"/>
    </source>
</evidence>
<dbReference type="GO" id="GO:0016020">
    <property type="term" value="C:membrane"/>
    <property type="evidence" value="ECO:0007669"/>
    <property type="project" value="InterPro"/>
</dbReference>
<feature type="transmembrane region" description="Helical" evidence="1">
    <location>
        <begin position="37"/>
        <end position="56"/>
    </location>
</feature>
<feature type="domain" description="Band 7" evidence="2">
    <location>
        <begin position="53"/>
        <end position="233"/>
    </location>
</feature>
<dbReference type="SMART" id="SM00244">
    <property type="entry name" value="PHB"/>
    <property type="match status" value="1"/>
</dbReference>
<dbReference type="CDD" id="cd03401">
    <property type="entry name" value="SPFH_prohibitin"/>
    <property type="match status" value="1"/>
</dbReference>
<dbReference type="PROSITE" id="PS51257">
    <property type="entry name" value="PROKAR_LIPOPROTEIN"/>
    <property type="match status" value="1"/>
</dbReference>
<organism evidence="3">
    <name type="scientific">Siphoviridae sp. ctnPP24</name>
    <dbReference type="NCBI Taxonomy" id="2825662"/>
    <lineage>
        <taxon>Viruses</taxon>
        <taxon>Duplodnaviria</taxon>
        <taxon>Heunggongvirae</taxon>
        <taxon>Uroviricota</taxon>
        <taxon>Caudoviricetes</taxon>
    </lineage>
</organism>
<sequence length="310" mass="33876">MFKIIIFIIGVLIAIAGAVACLSFFREDEHEERTPLGLRFVVIVIGLVAIGLSSIYSQDVGEVVVLRSLGGNLAGSTTDAGFHFTAPWNNVITFDTRNNLINFYGKDTEYSYDGGSAEGPCVTVNDKSGSSANVDIQINYSLDPKTAEYLYTEYGTQENFTKNYAANDLRSVAREVSGQFDTITMLTDRAQYTKAVQKALEKKWSKIGLTVEQVSVQDISYAKSITDAYADSQAAEVEKAKAQNQQETAKIKGETKVIEATKEAEANRVLNESLTDNVLTQEYIDALKEMSKNGNTVVVPQGSTPVVNTK</sequence>
<evidence type="ECO:0000259" key="2">
    <source>
        <dbReference type="SMART" id="SM00244"/>
    </source>
</evidence>
<evidence type="ECO:0000313" key="3">
    <source>
        <dbReference type="EMBL" id="DAF87314.1"/>
    </source>
</evidence>
<keyword evidence="1" id="KW-1133">Transmembrane helix</keyword>
<dbReference type="PANTHER" id="PTHR23222">
    <property type="entry name" value="PROHIBITIN"/>
    <property type="match status" value="1"/>
</dbReference>
<dbReference type="PANTHER" id="PTHR23222:SF0">
    <property type="entry name" value="PROHIBITIN 1"/>
    <property type="match status" value="1"/>
</dbReference>
<dbReference type="Pfam" id="PF01145">
    <property type="entry name" value="Band_7"/>
    <property type="match status" value="1"/>
</dbReference>
<dbReference type="SUPFAM" id="SSF117892">
    <property type="entry name" value="Band 7/SPFH domain"/>
    <property type="match status" value="1"/>
</dbReference>
<dbReference type="InterPro" id="IPR000163">
    <property type="entry name" value="Prohibitin"/>
</dbReference>
<keyword evidence="1" id="KW-0472">Membrane</keyword>
<keyword evidence="1" id="KW-0812">Transmembrane</keyword>
<name>A0A8S5TYQ7_9CAUD</name>
<protein>
    <submittedName>
        <fullName evidence="3">High frequency of lysogenization C protein</fullName>
    </submittedName>
</protein>
<dbReference type="InterPro" id="IPR001107">
    <property type="entry name" value="Band_7"/>
</dbReference>
<proteinExistence type="predicted"/>
<reference evidence="3" key="1">
    <citation type="journal article" date="2021" name="Proc. Natl. Acad. Sci. U.S.A.">
        <title>A Catalog of Tens of Thousands of Viruses from Human Metagenomes Reveals Hidden Associations with Chronic Diseases.</title>
        <authorList>
            <person name="Tisza M.J."/>
            <person name="Buck C.B."/>
        </authorList>
    </citation>
    <scope>NUCLEOTIDE SEQUENCE</scope>
    <source>
        <strain evidence="3">CtnPP24</strain>
    </source>
</reference>
<dbReference type="InterPro" id="IPR036013">
    <property type="entry name" value="Band_7/SPFH_dom_sf"/>
</dbReference>
<accession>A0A8S5TYQ7</accession>
<feature type="transmembrane region" description="Helical" evidence="1">
    <location>
        <begin position="6"/>
        <end position="25"/>
    </location>
</feature>
<dbReference type="Gene3D" id="3.30.479.30">
    <property type="entry name" value="Band 7 domain"/>
    <property type="match status" value="1"/>
</dbReference>
<dbReference type="EMBL" id="BK015962">
    <property type="protein sequence ID" value="DAF87314.1"/>
    <property type="molecule type" value="Genomic_DNA"/>
</dbReference>